<dbReference type="GO" id="GO:0008970">
    <property type="term" value="F:phospholipase A1 activity"/>
    <property type="evidence" value="ECO:0007669"/>
    <property type="project" value="UniProtKB-EC"/>
</dbReference>
<dbReference type="InterPro" id="IPR013818">
    <property type="entry name" value="Lipase"/>
</dbReference>
<dbReference type="Pfam" id="PF00151">
    <property type="entry name" value="Lipase"/>
    <property type="match status" value="1"/>
</dbReference>
<protein>
    <recommendedName>
        <fullName evidence="4">phospholipase A1</fullName>
        <ecNumber evidence="4">3.1.1.32</ecNumber>
    </recommendedName>
</protein>
<evidence type="ECO:0000256" key="1">
    <source>
        <dbReference type="ARBA" id="ARBA00000111"/>
    </source>
</evidence>
<evidence type="ECO:0000256" key="9">
    <source>
        <dbReference type="SAM" id="SignalP"/>
    </source>
</evidence>
<keyword evidence="5" id="KW-0964">Secreted</keyword>
<dbReference type="GO" id="GO:0005576">
    <property type="term" value="C:extracellular region"/>
    <property type="evidence" value="ECO:0007669"/>
    <property type="project" value="UniProtKB-SubCell"/>
</dbReference>
<evidence type="ECO:0000256" key="4">
    <source>
        <dbReference type="ARBA" id="ARBA00013179"/>
    </source>
</evidence>
<feature type="domain" description="Lipase" evidence="10">
    <location>
        <begin position="48"/>
        <end position="361"/>
    </location>
</feature>
<proteinExistence type="inferred from homology"/>
<comment type="catalytic activity">
    <reaction evidence="1">
        <text>a 1,2-diacyl-sn-glycero-3-phosphocholine + H2O = a 2-acyl-sn-glycero-3-phosphocholine + a fatty acid + H(+)</text>
        <dbReference type="Rhea" id="RHEA:18689"/>
        <dbReference type="ChEBI" id="CHEBI:15377"/>
        <dbReference type="ChEBI" id="CHEBI:15378"/>
        <dbReference type="ChEBI" id="CHEBI:28868"/>
        <dbReference type="ChEBI" id="CHEBI:57643"/>
        <dbReference type="ChEBI" id="CHEBI:57875"/>
        <dbReference type="EC" id="3.1.1.32"/>
    </reaction>
</comment>
<evidence type="ECO:0000313" key="12">
    <source>
        <dbReference type="Proteomes" id="UP001627154"/>
    </source>
</evidence>
<dbReference type="EMBL" id="JBJJXI010000056">
    <property type="protein sequence ID" value="KAL3399372.1"/>
    <property type="molecule type" value="Genomic_DNA"/>
</dbReference>
<keyword evidence="6" id="KW-0378">Hydrolase</keyword>
<feature type="signal peptide" evidence="9">
    <location>
        <begin position="1"/>
        <end position="24"/>
    </location>
</feature>
<dbReference type="EC" id="3.1.1.32" evidence="4"/>
<accession>A0ABD2X3D0</accession>
<evidence type="ECO:0000256" key="3">
    <source>
        <dbReference type="ARBA" id="ARBA00010701"/>
    </source>
</evidence>
<evidence type="ECO:0000256" key="2">
    <source>
        <dbReference type="ARBA" id="ARBA00004613"/>
    </source>
</evidence>
<reference evidence="11 12" key="1">
    <citation type="journal article" date="2024" name="bioRxiv">
        <title>A reference genome for Trichogramma kaykai: A tiny desert-dwelling parasitoid wasp with competing sex-ratio distorters.</title>
        <authorList>
            <person name="Culotta J."/>
            <person name="Lindsey A.R."/>
        </authorList>
    </citation>
    <scope>NUCLEOTIDE SEQUENCE [LARGE SCALE GENOMIC DNA]</scope>
    <source>
        <strain evidence="11 12">KSX58</strain>
    </source>
</reference>
<evidence type="ECO:0000313" key="11">
    <source>
        <dbReference type="EMBL" id="KAL3399372.1"/>
    </source>
</evidence>
<keyword evidence="9" id="KW-0732">Signal</keyword>
<evidence type="ECO:0000259" key="10">
    <source>
        <dbReference type="Pfam" id="PF00151"/>
    </source>
</evidence>
<evidence type="ECO:0000256" key="6">
    <source>
        <dbReference type="ARBA" id="ARBA00022801"/>
    </source>
</evidence>
<gene>
    <name evidence="11" type="ORF">TKK_007231</name>
</gene>
<keyword evidence="12" id="KW-1185">Reference proteome</keyword>
<evidence type="ECO:0000256" key="7">
    <source>
        <dbReference type="ARBA" id="ARBA00023157"/>
    </source>
</evidence>
<sequence>MRGVALIVCFIVISNLRPGYHVLADNEDIACPEFKSIPLVGPLLLLTSSRSPQKSPVTFYLSTVKERSAVRVKEPNWPLLIRTGFDFSKKLYIVVHGYMGKSHDEWILDLKNKLLELGDGNVFLVDWKAGSNDINYVNSARNTEVASAAIFNFLDSLKKVINERTVDKTNWRGVYFIGHSLGAQVSAQAAHLLKEDRFWTVDRITGLDPAKPCFTRTNLQWKIDKGDANFVDIIHTQAGEDNKGINSLGLKESLGHVDFYVNGGVIQPNCANLFLAPMLIQMGCSHKLSHIYFAESITNSIKGNCKFASYPWDGSYEDAIIAFKKRKTGEFCSDCPEMGINASKSTKRGNFIVITAAESPYCGFSDKDQVPIMQVLGVNFHGKRAEQRRASPPPPPPQALRIIRVAWVRSVEKKILHHIFRLLCTFFQFILFYYNV</sequence>
<dbReference type="InterPro" id="IPR029058">
    <property type="entry name" value="AB_hydrolase_fold"/>
</dbReference>
<feature type="chain" id="PRO_5044780075" description="phospholipase A1" evidence="9">
    <location>
        <begin position="25"/>
        <end position="436"/>
    </location>
</feature>
<evidence type="ECO:0000256" key="5">
    <source>
        <dbReference type="ARBA" id="ARBA00022525"/>
    </source>
</evidence>
<dbReference type="Proteomes" id="UP001627154">
    <property type="component" value="Unassembled WGS sequence"/>
</dbReference>
<dbReference type="PRINTS" id="PR00821">
    <property type="entry name" value="TAGLIPASE"/>
</dbReference>
<keyword evidence="7" id="KW-1015">Disulfide bond</keyword>
<evidence type="ECO:0000256" key="8">
    <source>
        <dbReference type="RuleBase" id="RU004262"/>
    </source>
</evidence>
<name>A0ABD2X3D0_9HYME</name>
<dbReference type="InterPro" id="IPR000734">
    <property type="entry name" value="TAG_lipase"/>
</dbReference>
<dbReference type="Gene3D" id="3.40.50.1820">
    <property type="entry name" value="alpha/beta hydrolase"/>
    <property type="match status" value="1"/>
</dbReference>
<comment type="caution">
    <text evidence="11">The sequence shown here is derived from an EMBL/GenBank/DDBJ whole genome shotgun (WGS) entry which is preliminary data.</text>
</comment>
<dbReference type="SUPFAM" id="SSF53474">
    <property type="entry name" value="alpha/beta-Hydrolases"/>
    <property type="match status" value="1"/>
</dbReference>
<dbReference type="PANTHER" id="PTHR11610:SF178">
    <property type="entry name" value="LIPASE MEMBER H-A-LIKE PROTEIN"/>
    <property type="match status" value="1"/>
</dbReference>
<comment type="similarity">
    <text evidence="3 8">Belongs to the AB hydrolase superfamily. Lipase family.</text>
</comment>
<dbReference type="AlphaFoldDB" id="A0ABD2X3D0"/>
<organism evidence="11 12">
    <name type="scientific">Trichogramma kaykai</name>
    <dbReference type="NCBI Taxonomy" id="54128"/>
    <lineage>
        <taxon>Eukaryota</taxon>
        <taxon>Metazoa</taxon>
        <taxon>Ecdysozoa</taxon>
        <taxon>Arthropoda</taxon>
        <taxon>Hexapoda</taxon>
        <taxon>Insecta</taxon>
        <taxon>Pterygota</taxon>
        <taxon>Neoptera</taxon>
        <taxon>Endopterygota</taxon>
        <taxon>Hymenoptera</taxon>
        <taxon>Apocrita</taxon>
        <taxon>Proctotrupomorpha</taxon>
        <taxon>Chalcidoidea</taxon>
        <taxon>Trichogrammatidae</taxon>
        <taxon>Trichogramma</taxon>
    </lineage>
</organism>
<dbReference type="PANTHER" id="PTHR11610">
    <property type="entry name" value="LIPASE"/>
    <property type="match status" value="1"/>
</dbReference>
<comment type="subcellular location">
    <subcellularLocation>
        <location evidence="2">Secreted</location>
    </subcellularLocation>
</comment>